<dbReference type="GO" id="GO:0005634">
    <property type="term" value="C:nucleus"/>
    <property type="evidence" value="ECO:0007669"/>
    <property type="project" value="UniProtKB-SubCell"/>
</dbReference>
<dbReference type="Gene3D" id="3.40.109.10">
    <property type="entry name" value="NADH Oxidase"/>
    <property type="match status" value="1"/>
</dbReference>
<dbReference type="PANTHER" id="PTHR43035:SF1">
    <property type="entry name" value="FATTY ACID REPRESSION MUTANT PROTEIN 2-RELATED"/>
    <property type="match status" value="1"/>
</dbReference>
<name>A0A9P7KJD6_9HYPO</name>
<feature type="domain" description="Nitroreductase" evidence="7">
    <location>
        <begin position="17"/>
        <end position="185"/>
    </location>
</feature>
<dbReference type="InterPro" id="IPR033877">
    <property type="entry name" value="Frm2/Hbn1"/>
</dbReference>
<dbReference type="Proteomes" id="UP000782241">
    <property type="component" value="Unassembled WGS sequence"/>
</dbReference>
<keyword evidence="4" id="KW-0963">Cytoplasm</keyword>
<evidence type="ECO:0000256" key="3">
    <source>
        <dbReference type="ARBA" id="ARBA00007118"/>
    </source>
</evidence>
<sequence>MDVTAAKLSADLFLQFVKNRRTYYPLLKDLPISASRIQEIVNEAVLHTPSSFNSQSNRLVVLFGAEHEKLWNITVDTLQPIVPTEKWKATSDKLALFKGAAGTILFFDDTSTIIDLQAKFTPFADKFPLWASQSLGMLQFVLWTALEAEGLGANLQHYNPLIDEKVAEVWKVPTTWKLNAQLVFGGKTSEATAKKFNPIEERVKVFGAETEG</sequence>
<dbReference type="GO" id="GO:0034599">
    <property type="term" value="P:cellular response to oxidative stress"/>
    <property type="evidence" value="ECO:0007669"/>
    <property type="project" value="InterPro"/>
</dbReference>
<dbReference type="GO" id="GO:0016491">
    <property type="term" value="F:oxidoreductase activity"/>
    <property type="evidence" value="ECO:0007669"/>
    <property type="project" value="UniProtKB-KW"/>
</dbReference>
<dbReference type="AlphaFoldDB" id="A0A9P7KJD6"/>
<evidence type="ECO:0000256" key="2">
    <source>
        <dbReference type="ARBA" id="ARBA00004496"/>
    </source>
</evidence>
<comment type="similarity">
    <text evidence="3">Belongs to the nitroreductase family.</text>
</comment>
<dbReference type="EMBL" id="JAGPUO010000041">
    <property type="protein sequence ID" value="KAG5654926.1"/>
    <property type="molecule type" value="Genomic_DNA"/>
</dbReference>
<protein>
    <recommendedName>
        <fullName evidence="7">Nitroreductase domain-containing protein</fullName>
    </recommendedName>
</protein>
<dbReference type="PANTHER" id="PTHR43035">
    <property type="entry name" value="FATTY ACID REPRESSION MUTANT PROTEIN 2-RELATED"/>
    <property type="match status" value="1"/>
</dbReference>
<keyword evidence="9" id="KW-1185">Reference proteome</keyword>
<evidence type="ECO:0000256" key="4">
    <source>
        <dbReference type="ARBA" id="ARBA00022490"/>
    </source>
</evidence>
<evidence type="ECO:0000313" key="9">
    <source>
        <dbReference type="Proteomes" id="UP000782241"/>
    </source>
</evidence>
<keyword evidence="5" id="KW-0560">Oxidoreductase</keyword>
<dbReference type="InterPro" id="IPR029479">
    <property type="entry name" value="Nitroreductase"/>
</dbReference>
<dbReference type="Pfam" id="PF00881">
    <property type="entry name" value="Nitroreductase"/>
    <property type="match status" value="1"/>
</dbReference>
<dbReference type="GO" id="GO:0005737">
    <property type="term" value="C:cytoplasm"/>
    <property type="evidence" value="ECO:0007669"/>
    <property type="project" value="UniProtKB-SubCell"/>
</dbReference>
<evidence type="ECO:0000256" key="5">
    <source>
        <dbReference type="ARBA" id="ARBA00023002"/>
    </source>
</evidence>
<accession>A0A9P7KJD6</accession>
<dbReference type="FunFam" id="3.40.109.10:FF:000001">
    <property type="entry name" value="Nitroreductase family"/>
    <property type="match status" value="1"/>
</dbReference>
<organism evidence="8 9">
    <name type="scientific">Fusarium avenaceum</name>
    <dbReference type="NCBI Taxonomy" id="40199"/>
    <lineage>
        <taxon>Eukaryota</taxon>
        <taxon>Fungi</taxon>
        <taxon>Dikarya</taxon>
        <taxon>Ascomycota</taxon>
        <taxon>Pezizomycotina</taxon>
        <taxon>Sordariomycetes</taxon>
        <taxon>Hypocreomycetidae</taxon>
        <taxon>Hypocreales</taxon>
        <taxon>Nectriaceae</taxon>
        <taxon>Fusarium</taxon>
        <taxon>Fusarium tricinctum species complex</taxon>
    </lineage>
</organism>
<comment type="caution">
    <text evidence="8">The sequence shown here is derived from an EMBL/GenBank/DDBJ whole genome shotgun (WGS) entry which is preliminary data.</text>
</comment>
<proteinExistence type="inferred from homology"/>
<comment type="subcellular location">
    <subcellularLocation>
        <location evidence="2">Cytoplasm</location>
    </subcellularLocation>
    <subcellularLocation>
        <location evidence="1">Nucleus</location>
    </subcellularLocation>
</comment>
<dbReference type="SUPFAM" id="SSF55469">
    <property type="entry name" value="FMN-dependent nitroreductase-like"/>
    <property type="match status" value="1"/>
</dbReference>
<keyword evidence="6" id="KW-0539">Nucleus</keyword>
<gene>
    <name evidence="8" type="ORF">KAF25_010971</name>
</gene>
<evidence type="ECO:0000256" key="1">
    <source>
        <dbReference type="ARBA" id="ARBA00004123"/>
    </source>
</evidence>
<dbReference type="InterPro" id="IPR000415">
    <property type="entry name" value="Nitroreductase-like"/>
</dbReference>
<evidence type="ECO:0000259" key="7">
    <source>
        <dbReference type="Pfam" id="PF00881"/>
    </source>
</evidence>
<evidence type="ECO:0000256" key="6">
    <source>
        <dbReference type="ARBA" id="ARBA00023242"/>
    </source>
</evidence>
<dbReference type="CDD" id="cd02140">
    <property type="entry name" value="Frm2-like"/>
    <property type="match status" value="1"/>
</dbReference>
<evidence type="ECO:0000313" key="8">
    <source>
        <dbReference type="EMBL" id="KAG5654926.1"/>
    </source>
</evidence>
<reference evidence="8" key="1">
    <citation type="submission" date="2021-04" db="EMBL/GenBank/DDBJ databases">
        <title>Draft genome of Fusarium avenaceum strain F156N33, isolated from an atmospheric sample in Virginia.</title>
        <authorList>
            <person name="Yang S."/>
            <person name="Vinatzer B.A."/>
            <person name="Coleman J."/>
        </authorList>
    </citation>
    <scope>NUCLEOTIDE SEQUENCE</scope>
    <source>
        <strain evidence="8">F156N33</strain>
    </source>
</reference>